<sequence>MAAAYDHSYHNAPAIRHCDVIAYYRSFISCSCVRILWNLRMRGIDPFRDPRSSVARVLAVVATDEKNGFRRRRVSSREDVRLVLFLYFRTEFLARFTLPCFFFSY</sequence>
<protein>
    <submittedName>
        <fullName evidence="1">Uncharacterized protein</fullName>
    </submittedName>
</protein>
<gene>
    <name evidence="1" type="ORF">ALC62_00698</name>
</gene>
<evidence type="ECO:0000313" key="2">
    <source>
        <dbReference type="Proteomes" id="UP000078542"/>
    </source>
</evidence>
<organism evidence="1 2">
    <name type="scientific">Cyphomyrmex costatus</name>
    <dbReference type="NCBI Taxonomy" id="456900"/>
    <lineage>
        <taxon>Eukaryota</taxon>
        <taxon>Metazoa</taxon>
        <taxon>Ecdysozoa</taxon>
        <taxon>Arthropoda</taxon>
        <taxon>Hexapoda</taxon>
        <taxon>Insecta</taxon>
        <taxon>Pterygota</taxon>
        <taxon>Neoptera</taxon>
        <taxon>Endopterygota</taxon>
        <taxon>Hymenoptera</taxon>
        <taxon>Apocrita</taxon>
        <taxon>Aculeata</taxon>
        <taxon>Formicoidea</taxon>
        <taxon>Formicidae</taxon>
        <taxon>Myrmicinae</taxon>
        <taxon>Cyphomyrmex</taxon>
    </lineage>
</organism>
<dbReference type="AlphaFoldDB" id="A0A151IQ88"/>
<dbReference type="EMBL" id="KQ976782">
    <property type="protein sequence ID" value="KYN08315.1"/>
    <property type="molecule type" value="Genomic_DNA"/>
</dbReference>
<name>A0A151IQ88_9HYME</name>
<reference evidence="1 2" key="1">
    <citation type="submission" date="2016-03" db="EMBL/GenBank/DDBJ databases">
        <title>Cyphomyrmex costatus WGS genome.</title>
        <authorList>
            <person name="Nygaard S."/>
            <person name="Hu H."/>
            <person name="Boomsma J."/>
            <person name="Zhang G."/>
        </authorList>
    </citation>
    <scope>NUCLEOTIDE SEQUENCE [LARGE SCALE GENOMIC DNA]</scope>
    <source>
        <strain evidence="1">MS0001</strain>
        <tissue evidence="1">Whole body</tissue>
    </source>
</reference>
<keyword evidence="2" id="KW-1185">Reference proteome</keyword>
<proteinExistence type="predicted"/>
<dbReference type="Proteomes" id="UP000078542">
    <property type="component" value="Unassembled WGS sequence"/>
</dbReference>
<accession>A0A151IQ88</accession>
<evidence type="ECO:0000313" key="1">
    <source>
        <dbReference type="EMBL" id="KYN08315.1"/>
    </source>
</evidence>